<evidence type="ECO:0000313" key="9">
    <source>
        <dbReference type="EMBL" id="EEG76664.1"/>
    </source>
</evidence>
<dbReference type="RefSeq" id="WP_008517933.1">
    <property type="nucleotide sequence ID" value="NZ_ACJM01000014.1"/>
</dbReference>
<keyword evidence="3" id="KW-0813">Transport</keyword>
<keyword evidence="10" id="KW-1185">Reference proteome</keyword>
<name>C0GJ31_DETAL</name>
<evidence type="ECO:0000256" key="7">
    <source>
        <dbReference type="ARBA" id="ARBA00023136"/>
    </source>
</evidence>
<keyword evidence="5 8" id="KW-0812">Transmembrane</keyword>
<keyword evidence="6 8" id="KW-1133">Transmembrane helix</keyword>
<dbReference type="eggNOG" id="COG1863">
    <property type="taxonomic scope" value="Bacteria"/>
</dbReference>
<comment type="similarity">
    <text evidence="2">Belongs to the CPA3 antiporters (TC 2.A.63) subunit E family.</text>
</comment>
<dbReference type="GO" id="GO:0008324">
    <property type="term" value="F:monoatomic cation transmembrane transporter activity"/>
    <property type="evidence" value="ECO:0007669"/>
    <property type="project" value="InterPro"/>
</dbReference>
<accession>C0GJ31</accession>
<feature type="transmembrane region" description="Helical" evidence="8">
    <location>
        <begin position="12"/>
        <end position="27"/>
    </location>
</feature>
<comment type="subcellular location">
    <subcellularLocation>
        <location evidence="1">Cell membrane</location>
        <topology evidence="1">Multi-pass membrane protein</topology>
    </subcellularLocation>
</comment>
<proteinExistence type="inferred from homology"/>
<keyword evidence="7 8" id="KW-0472">Membrane</keyword>
<evidence type="ECO:0000256" key="2">
    <source>
        <dbReference type="ARBA" id="ARBA00006228"/>
    </source>
</evidence>
<gene>
    <name evidence="9" type="ORF">DealDRAFT_2490</name>
</gene>
<dbReference type="AlphaFoldDB" id="C0GJ31"/>
<dbReference type="STRING" id="555088.DealDRAFT_2490"/>
<dbReference type="OrthoDB" id="9800498at2"/>
<organism evidence="9 10">
    <name type="scientific">Dethiobacter alkaliphilus AHT 1</name>
    <dbReference type="NCBI Taxonomy" id="555088"/>
    <lineage>
        <taxon>Bacteria</taxon>
        <taxon>Bacillati</taxon>
        <taxon>Bacillota</taxon>
        <taxon>Dethiobacteria</taxon>
        <taxon>Dethiobacterales</taxon>
        <taxon>Dethiobacteraceae</taxon>
        <taxon>Dethiobacter</taxon>
    </lineage>
</organism>
<dbReference type="InterPro" id="IPR002758">
    <property type="entry name" value="Cation_antiport_E"/>
</dbReference>
<dbReference type="GO" id="GO:0015297">
    <property type="term" value="F:antiporter activity"/>
    <property type="evidence" value="ECO:0007669"/>
    <property type="project" value="UniProtKB-KW"/>
</dbReference>
<dbReference type="PANTHER" id="PTHR34584">
    <property type="entry name" value="NA(+)/H(+) ANTIPORTER SUBUNIT E1"/>
    <property type="match status" value="1"/>
</dbReference>
<evidence type="ECO:0000256" key="8">
    <source>
        <dbReference type="SAM" id="Phobius"/>
    </source>
</evidence>
<reference evidence="9 10" key="1">
    <citation type="submission" date="2009-02" db="EMBL/GenBank/DDBJ databases">
        <title>Sequencing of the draft genome and assembly of Dethiobacter alkaliphilus AHT 1.</title>
        <authorList>
            <consortium name="US DOE Joint Genome Institute (JGI-PGF)"/>
            <person name="Lucas S."/>
            <person name="Copeland A."/>
            <person name="Lapidus A."/>
            <person name="Glavina del Rio T."/>
            <person name="Dalin E."/>
            <person name="Tice H."/>
            <person name="Bruce D."/>
            <person name="Goodwin L."/>
            <person name="Pitluck S."/>
            <person name="Larimer F."/>
            <person name="Land M.L."/>
            <person name="Hauser L."/>
            <person name="Muyzer G."/>
        </authorList>
    </citation>
    <scope>NUCLEOTIDE SEQUENCE [LARGE SCALE GENOMIC DNA]</scope>
    <source>
        <strain evidence="9 10">AHT 1</strain>
    </source>
</reference>
<dbReference type="Proteomes" id="UP000006443">
    <property type="component" value="Unassembled WGS sequence"/>
</dbReference>
<feature type="transmembrane region" description="Helical" evidence="8">
    <location>
        <begin position="33"/>
        <end position="50"/>
    </location>
</feature>
<evidence type="ECO:0000256" key="5">
    <source>
        <dbReference type="ARBA" id="ARBA00022692"/>
    </source>
</evidence>
<evidence type="ECO:0000256" key="3">
    <source>
        <dbReference type="ARBA" id="ARBA00022449"/>
    </source>
</evidence>
<dbReference type="GO" id="GO:0005886">
    <property type="term" value="C:plasma membrane"/>
    <property type="evidence" value="ECO:0007669"/>
    <property type="project" value="UniProtKB-SubCell"/>
</dbReference>
<evidence type="ECO:0000256" key="1">
    <source>
        <dbReference type="ARBA" id="ARBA00004651"/>
    </source>
</evidence>
<sequence>MYYIRAIIDKKGFLMIVCILLGFWFLMTPSLDAYNVIVGIGCALGVTYFWNTDLFKPGEPMGFKPLQLFKLFYYLVLLVFNIVVANIQVARIVLSRDMPISPGFIVVKTKLTRELTRTLYSNSITLTPGTVTINLKDDRLLVHALTKEAADNVSDWYMQDKLREVEVINE</sequence>
<dbReference type="Pfam" id="PF01899">
    <property type="entry name" value="MNHE"/>
    <property type="match status" value="1"/>
</dbReference>
<keyword evidence="4" id="KW-1003">Cell membrane</keyword>
<keyword evidence="3" id="KW-0050">Antiport</keyword>
<dbReference type="EMBL" id="ACJM01000014">
    <property type="protein sequence ID" value="EEG76664.1"/>
    <property type="molecule type" value="Genomic_DNA"/>
</dbReference>
<dbReference type="PIRSF" id="PIRSF019239">
    <property type="entry name" value="MrpE"/>
    <property type="match status" value="1"/>
</dbReference>
<evidence type="ECO:0000313" key="10">
    <source>
        <dbReference type="Proteomes" id="UP000006443"/>
    </source>
</evidence>
<comment type="caution">
    <text evidence="9">The sequence shown here is derived from an EMBL/GenBank/DDBJ whole genome shotgun (WGS) entry which is preliminary data.</text>
</comment>
<evidence type="ECO:0000256" key="4">
    <source>
        <dbReference type="ARBA" id="ARBA00022475"/>
    </source>
</evidence>
<feature type="transmembrane region" description="Helical" evidence="8">
    <location>
        <begin position="71"/>
        <end position="94"/>
    </location>
</feature>
<dbReference type="PANTHER" id="PTHR34584:SF1">
    <property type="entry name" value="NA(+)_H(+) ANTIPORTER SUBUNIT E1"/>
    <property type="match status" value="1"/>
</dbReference>
<evidence type="ECO:0000256" key="6">
    <source>
        <dbReference type="ARBA" id="ARBA00022989"/>
    </source>
</evidence>
<protein>
    <submittedName>
        <fullName evidence="9">Cation antiporter</fullName>
    </submittedName>
</protein>